<dbReference type="InterPro" id="IPR011009">
    <property type="entry name" value="Kinase-like_dom_sf"/>
</dbReference>
<proteinExistence type="predicted"/>
<reference evidence="1 2" key="1">
    <citation type="submission" date="2023-07" db="EMBL/GenBank/DDBJ databases">
        <title>Sorghum-associated microbial communities from plants grown in Nebraska, USA.</title>
        <authorList>
            <person name="Schachtman D."/>
        </authorList>
    </citation>
    <scope>NUCLEOTIDE SEQUENCE [LARGE SCALE GENOMIC DNA]</scope>
    <source>
        <strain evidence="1 2">BE124</strain>
    </source>
</reference>
<dbReference type="EMBL" id="JAVDTX010000006">
    <property type="protein sequence ID" value="MDR6846081.1"/>
    <property type="molecule type" value="Genomic_DNA"/>
</dbReference>
<organism evidence="1 2">
    <name type="scientific">Flavobacterium granuli</name>
    <dbReference type="NCBI Taxonomy" id="280093"/>
    <lineage>
        <taxon>Bacteria</taxon>
        <taxon>Pseudomonadati</taxon>
        <taxon>Bacteroidota</taxon>
        <taxon>Flavobacteriia</taxon>
        <taxon>Flavobacteriales</taxon>
        <taxon>Flavobacteriaceae</taxon>
        <taxon>Flavobacterium</taxon>
    </lineage>
</organism>
<dbReference type="SUPFAM" id="SSF56112">
    <property type="entry name" value="Protein kinase-like (PK-like)"/>
    <property type="match status" value="1"/>
</dbReference>
<gene>
    <name evidence="1" type="ORF">J2W95_002792</name>
</gene>
<dbReference type="Proteomes" id="UP001261871">
    <property type="component" value="Unassembled WGS sequence"/>
</dbReference>
<evidence type="ECO:0008006" key="3">
    <source>
        <dbReference type="Google" id="ProtNLM"/>
    </source>
</evidence>
<comment type="caution">
    <text evidence="1">The sequence shown here is derived from an EMBL/GenBank/DDBJ whole genome shotgun (WGS) entry which is preliminary data.</text>
</comment>
<dbReference type="RefSeq" id="WP_310007976.1">
    <property type="nucleotide sequence ID" value="NZ_JAVDTX010000006.1"/>
</dbReference>
<name>A0ABU1S4V2_9FLAO</name>
<evidence type="ECO:0000313" key="2">
    <source>
        <dbReference type="Proteomes" id="UP001261871"/>
    </source>
</evidence>
<sequence>MLIEINSEYNSQKKTVTNFVTNFNTSGEILGAGKRNVIKLFELDEMIVNIKSFKTPSLINKIIYKYFRKSKARRSFEYASILLKKGIGTPQPIAFFENYNWIGLADSYYVSEHLQCDLIFRELVDTPNYPDRIAILREFVQFSFDLHENGVEFLDHSPGNTLIKKKEDGKYDFYLVDLNRMNFHKTMSFELRMKNLCRLTPSEEMIRVMSNEYAKLYGKPEKVVFDMLWKFTSDFQYKFSRKKRLKQRFKFWK</sequence>
<evidence type="ECO:0000313" key="1">
    <source>
        <dbReference type="EMBL" id="MDR6846081.1"/>
    </source>
</evidence>
<accession>A0ABU1S4V2</accession>
<protein>
    <recommendedName>
        <fullName evidence="3">Lipopolysaccharide kinase (Kdo/WaaP) family protein</fullName>
    </recommendedName>
</protein>
<keyword evidence="2" id="KW-1185">Reference proteome</keyword>